<dbReference type="Gene3D" id="3.30.565.10">
    <property type="entry name" value="Histidine kinase-like ATPase, C-terminal domain"/>
    <property type="match status" value="1"/>
</dbReference>
<dbReference type="AlphaFoldDB" id="A0A7X0JIT0"/>
<dbReference type="CDD" id="cd00082">
    <property type="entry name" value="HisKA"/>
    <property type="match status" value="1"/>
</dbReference>
<dbReference type="PROSITE" id="PS50885">
    <property type="entry name" value="HAMP"/>
    <property type="match status" value="1"/>
</dbReference>
<comment type="caution">
    <text evidence="14">The sequence shown here is derived from an EMBL/GenBank/DDBJ whole genome shotgun (WGS) entry which is preliminary data.</text>
</comment>
<dbReference type="InterPro" id="IPR036097">
    <property type="entry name" value="HisK_dim/P_sf"/>
</dbReference>
<dbReference type="Pfam" id="PF02518">
    <property type="entry name" value="HATPase_c"/>
    <property type="match status" value="1"/>
</dbReference>
<keyword evidence="9" id="KW-0902">Two-component regulatory system</keyword>
<dbReference type="EC" id="2.7.13.3" evidence="3"/>
<evidence type="ECO:0000256" key="8">
    <source>
        <dbReference type="ARBA" id="ARBA00022989"/>
    </source>
</evidence>
<evidence type="ECO:0000256" key="1">
    <source>
        <dbReference type="ARBA" id="ARBA00000085"/>
    </source>
</evidence>
<feature type="transmembrane region" description="Helical" evidence="11">
    <location>
        <begin position="171"/>
        <end position="192"/>
    </location>
</feature>
<dbReference type="InterPro" id="IPR003594">
    <property type="entry name" value="HATPase_dom"/>
</dbReference>
<comment type="catalytic activity">
    <reaction evidence="1">
        <text>ATP + protein L-histidine = ADP + protein N-phospho-L-histidine.</text>
        <dbReference type="EC" id="2.7.13.3"/>
    </reaction>
</comment>
<evidence type="ECO:0000256" key="2">
    <source>
        <dbReference type="ARBA" id="ARBA00004370"/>
    </source>
</evidence>
<dbReference type="SMART" id="SM00387">
    <property type="entry name" value="HATPase_c"/>
    <property type="match status" value="1"/>
</dbReference>
<organism evidence="14 15">
    <name type="scientific">Rhizobium soli</name>
    <dbReference type="NCBI Taxonomy" id="424798"/>
    <lineage>
        <taxon>Bacteria</taxon>
        <taxon>Pseudomonadati</taxon>
        <taxon>Pseudomonadota</taxon>
        <taxon>Alphaproteobacteria</taxon>
        <taxon>Hyphomicrobiales</taxon>
        <taxon>Rhizobiaceae</taxon>
        <taxon>Rhizobium/Agrobacterium group</taxon>
        <taxon>Rhizobium</taxon>
    </lineage>
</organism>
<evidence type="ECO:0000256" key="6">
    <source>
        <dbReference type="ARBA" id="ARBA00022692"/>
    </source>
</evidence>
<keyword evidence="15" id="KW-1185">Reference proteome</keyword>
<dbReference type="GO" id="GO:0005886">
    <property type="term" value="C:plasma membrane"/>
    <property type="evidence" value="ECO:0007669"/>
    <property type="project" value="TreeGrafter"/>
</dbReference>
<accession>A0A7X0JIT0</accession>
<evidence type="ECO:0000313" key="15">
    <source>
        <dbReference type="Proteomes" id="UP000585437"/>
    </source>
</evidence>
<evidence type="ECO:0000256" key="5">
    <source>
        <dbReference type="ARBA" id="ARBA00022679"/>
    </source>
</evidence>
<name>A0A7X0JIT0_9HYPH</name>
<protein>
    <recommendedName>
        <fullName evidence="3">histidine kinase</fullName>
        <ecNumber evidence="3">2.7.13.3</ecNumber>
    </recommendedName>
</protein>
<evidence type="ECO:0000256" key="4">
    <source>
        <dbReference type="ARBA" id="ARBA00022553"/>
    </source>
</evidence>
<evidence type="ECO:0000256" key="10">
    <source>
        <dbReference type="ARBA" id="ARBA00023136"/>
    </source>
</evidence>
<feature type="domain" description="HAMP" evidence="13">
    <location>
        <begin position="195"/>
        <end position="246"/>
    </location>
</feature>
<dbReference type="InterPro" id="IPR003661">
    <property type="entry name" value="HisK_dim/P_dom"/>
</dbReference>
<dbReference type="SUPFAM" id="SSF47384">
    <property type="entry name" value="Homodimeric domain of signal transducing histidine kinase"/>
    <property type="match status" value="1"/>
</dbReference>
<reference evidence="14 15" key="1">
    <citation type="submission" date="2020-08" db="EMBL/GenBank/DDBJ databases">
        <title>The Agave Microbiome: Exploring the role of microbial communities in plant adaptations to desert environments.</title>
        <authorList>
            <person name="Partida-Martinez L.P."/>
        </authorList>
    </citation>
    <scope>NUCLEOTIDE SEQUENCE [LARGE SCALE GENOMIC DNA]</scope>
    <source>
        <strain evidence="14 15">AS3.12</strain>
    </source>
</reference>
<evidence type="ECO:0000313" key="14">
    <source>
        <dbReference type="EMBL" id="MBB6507416.1"/>
    </source>
</evidence>
<keyword evidence="10 11" id="KW-0472">Membrane</keyword>
<dbReference type="EMBL" id="JACHBU010000001">
    <property type="protein sequence ID" value="MBB6507416.1"/>
    <property type="molecule type" value="Genomic_DNA"/>
</dbReference>
<dbReference type="InterPro" id="IPR050428">
    <property type="entry name" value="TCS_sensor_his_kinase"/>
</dbReference>
<evidence type="ECO:0000259" key="13">
    <source>
        <dbReference type="PROSITE" id="PS50885"/>
    </source>
</evidence>
<feature type="transmembrane region" description="Helical" evidence="11">
    <location>
        <begin position="20"/>
        <end position="43"/>
    </location>
</feature>
<dbReference type="InterPro" id="IPR004358">
    <property type="entry name" value="Sig_transdc_His_kin-like_C"/>
</dbReference>
<keyword evidence="7 14" id="KW-0418">Kinase</keyword>
<keyword evidence="5" id="KW-0808">Transferase</keyword>
<dbReference type="PANTHER" id="PTHR45436">
    <property type="entry name" value="SENSOR HISTIDINE KINASE YKOH"/>
    <property type="match status" value="1"/>
</dbReference>
<proteinExistence type="predicted"/>
<dbReference type="InterPro" id="IPR036890">
    <property type="entry name" value="HATPase_C_sf"/>
</dbReference>
<evidence type="ECO:0000256" key="7">
    <source>
        <dbReference type="ARBA" id="ARBA00022777"/>
    </source>
</evidence>
<evidence type="ECO:0000256" key="9">
    <source>
        <dbReference type="ARBA" id="ARBA00023012"/>
    </source>
</evidence>
<gene>
    <name evidence="14" type="ORF">F4695_000735</name>
</gene>
<keyword evidence="8 11" id="KW-1133">Transmembrane helix</keyword>
<evidence type="ECO:0000259" key="12">
    <source>
        <dbReference type="PROSITE" id="PS50109"/>
    </source>
</evidence>
<sequence>MSGLNLSGQASIARRLAGFSIIFVTATVIVASVILYLIVAGVVREQIDQRLDTQIEGLRNALTTDSAGDVVLSADLDGPPFDRPRSGWYWQVSDDRTRITSRSLAEETLESPPRPFDWRHAAKPKPLPADRVAFRDETLYLRTLETMVGDRTVEIIASAPQSSLSAPARRALLWLVPAMLLLGGVLVAGILLQVRYGLRPLRQLTSDIASISEGALPRLPDQDVEELQPASREINRLVDKNAERLAETRLHFANLAHGLKTPVASLQLALNGANDPTNEMRDLVDRIDQRIRHHLARARKTASSGTVSATQVNPRIDDLVLVMSRIHADRGISVQCTIEPQISVACAAEDFDEIVGNLLDNAFKWAGSLVAIDARTDGRSIVITLEDDGPGISDDTIEKAFLPGVRMDETVAGDGFGLTIANELAQLYGGKIALRNQDDKGLRQTITLPKTAAGSSPVPA</sequence>
<dbReference type="Gene3D" id="1.10.287.130">
    <property type="match status" value="1"/>
</dbReference>
<dbReference type="RefSeq" id="WP_184653862.1">
    <property type="nucleotide sequence ID" value="NZ_JACHBU010000001.1"/>
</dbReference>
<dbReference type="PANTHER" id="PTHR45436:SF5">
    <property type="entry name" value="SENSOR HISTIDINE KINASE TRCS"/>
    <property type="match status" value="1"/>
</dbReference>
<comment type="subcellular location">
    <subcellularLocation>
        <location evidence="2">Membrane</location>
    </subcellularLocation>
</comment>
<dbReference type="InterPro" id="IPR005467">
    <property type="entry name" value="His_kinase_dom"/>
</dbReference>
<keyword evidence="4" id="KW-0597">Phosphoprotein</keyword>
<keyword evidence="6 11" id="KW-0812">Transmembrane</keyword>
<dbReference type="PRINTS" id="PR00344">
    <property type="entry name" value="BCTRLSENSOR"/>
</dbReference>
<dbReference type="GO" id="GO:0000155">
    <property type="term" value="F:phosphorelay sensor kinase activity"/>
    <property type="evidence" value="ECO:0007669"/>
    <property type="project" value="InterPro"/>
</dbReference>
<dbReference type="PROSITE" id="PS50109">
    <property type="entry name" value="HIS_KIN"/>
    <property type="match status" value="1"/>
</dbReference>
<dbReference type="SUPFAM" id="SSF55874">
    <property type="entry name" value="ATPase domain of HSP90 chaperone/DNA topoisomerase II/histidine kinase"/>
    <property type="match status" value="1"/>
</dbReference>
<evidence type="ECO:0000256" key="11">
    <source>
        <dbReference type="SAM" id="Phobius"/>
    </source>
</evidence>
<dbReference type="InterPro" id="IPR003660">
    <property type="entry name" value="HAMP_dom"/>
</dbReference>
<dbReference type="Proteomes" id="UP000585437">
    <property type="component" value="Unassembled WGS sequence"/>
</dbReference>
<feature type="domain" description="Histidine kinase" evidence="12">
    <location>
        <begin position="254"/>
        <end position="452"/>
    </location>
</feature>
<evidence type="ECO:0000256" key="3">
    <source>
        <dbReference type="ARBA" id="ARBA00012438"/>
    </source>
</evidence>